<dbReference type="AlphaFoldDB" id="I0YVK1"/>
<evidence type="ECO:0000259" key="8">
    <source>
        <dbReference type="Pfam" id="PF02897"/>
    </source>
</evidence>
<dbReference type="EC" id="3.4.21.-" evidence="6"/>
<accession>I0YVK1</accession>
<feature type="domain" description="Peptidase S9 prolyl oligopeptidase catalytic" evidence="7">
    <location>
        <begin position="581"/>
        <end position="805"/>
    </location>
</feature>
<dbReference type="InterPro" id="IPR051543">
    <property type="entry name" value="Serine_Peptidase_S9A"/>
</dbReference>
<comment type="similarity">
    <text evidence="1 6">Belongs to the peptidase S9A family.</text>
</comment>
<evidence type="ECO:0000256" key="4">
    <source>
        <dbReference type="ARBA" id="ARBA00022825"/>
    </source>
</evidence>
<dbReference type="InterPro" id="IPR002470">
    <property type="entry name" value="Peptidase_S9A"/>
</dbReference>
<dbReference type="Pfam" id="PF02897">
    <property type="entry name" value="Peptidase_S9_N"/>
    <property type="match status" value="1"/>
</dbReference>
<dbReference type="Proteomes" id="UP000007264">
    <property type="component" value="Unassembled WGS sequence"/>
</dbReference>
<dbReference type="InterPro" id="IPR023302">
    <property type="entry name" value="Pept_S9A_N"/>
</dbReference>
<dbReference type="GO" id="GO:0006508">
    <property type="term" value="P:proteolysis"/>
    <property type="evidence" value="ECO:0007669"/>
    <property type="project" value="UniProtKB-KW"/>
</dbReference>
<feature type="domain" description="Peptidase S9A N-terminal" evidence="8">
    <location>
        <begin position="101"/>
        <end position="519"/>
    </location>
</feature>
<dbReference type="Pfam" id="PF00326">
    <property type="entry name" value="Peptidase_S9"/>
    <property type="match status" value="1"/>
</dbReference>
<dbReference type="SUPFAM" id="SSF53474">
    <property type="entry name" value="alpha/beta-Hydrolases"/>
    <property type="match status" value="1"/>
</dbReference>
<evidence type="ECO:0000256" key="5">
    <source>
        <dbReference type="ARBA" id="ARBA00045448"/>
    </source>
</evidence>
<protein>
    <recommendedName>
        <fullName evidence="6">Prolyl endopeptidase</fullName>
        <ecNumber evidence="6">3.4.21.-</ecNumber>
    </recommendedName>
</protein>
<evidence type="ECO:0000313" key="9">
    <source>
        <dbReference type="EMBL" id="EIE22420.1"/>
    </source>
</evidence>
<comment type="caution">
    <text evidence="9">The sequence shown here is derived from an EMBL/GenBank/DDBJ whole genome shotgun (WGS) entry which is preliminary data.</text>
</comment>
<dbReference type="PANTHER" id="PTHR11757:SF19">
    <property type="entry name" value="PROLYL ENDOPEPTIDASE-LIKE"/>
    <property type="match status" value="1"/>
</dbReference>
<dbReference type="GO" id="GO:0004252">
    <property type="term" value="F:serine-type endopeptidase activity"/>
    <property type="evidence" value="ECO:0007669"/>
    <property type="project" value="UniProtKB-UniRule"/>
</dbReference>
<evidence type="ECO:0000259" key="7">
    <source>
        <dbReference type="Pfam" id="PF00326"/>
    </source>
</evidence>
<dbReference type="Gene3D" id="2.130.10.120">
    <property type="entry name" value="Prolyl oligopeptidase, N-terminal domain"/>
    <property type="match status" value="1"/>
</dbReference>
<dbReference type="SUPFAM" id="SSF50993">
    <property type="entry name" value="Peptidase/esterase 'gauge' domain"/>
    <property type="match status" value="1"/>
</dbReference>
<name>I0YVK1_COCSC</name>
<organism evidence="9 10">
    <name type="scientific">Coccomyxa subellipsoidea (strain C-169)</name>
    <name type="common">Green microalga</name>
    <dbReference type="NCBI Taxonomy" id="574566"/>
    <lineage>
        <taxon>Eukaryota</taxon>
        <taxon>Viridiplantae</taxon>
        <taxon>Chlorophyta</taxon>
        <taxon>core chlorophytes</taxon>
        <taxon>Trebouxiophyceae</taxon>
        <taxon>Trebouxiophyceae incertae sedis</taxon>
        <taxon>Coccomyxaceae</taxon>
        <taxon>Coccomyxa</taxon>
        <taxon>Coccomyxa subellipsoidea</taxon>
    </lineage>
</organism>
<proteinExistence type="inferred from homology"/>
<evidence type="ECO:0000256" key="2">
    <source>
        <dbReference type="ARBA" id="ARBA00022670"/>
    </source>
</evidence>
<keyword evidence="10" id="KW-1185">Reference proteome</keyword>
<dbReference type="OrthoDB" id="248387at2759"/>
<evidence type="ECO:0000313" key="10">
    <source>
        <dbReference type="Proteomes" id="UP000007264"/>
    </source>
</evidence>
<keyword evidence="2 6" id="KW-0645">Protease</keyword>
<evidence type="ECO:0000256" key="3">
    <source>
        <dbReference type="ARBA" id="ARBA00022801"/>
    </source>
</evidence>
<sequence length="814" mass="91007">MVAGKLASAALGLATGILLQRRSGTHNAKKILKGNYNLLNREEKRTVSTLLSLGHGHVFRAWPPPGVNDRQKKILLQKAAAYLTTAGQDLDAARLQVLQAPKVLKRPKTIKAPNGDEREDHYYWLRDDDRENPDVLEHLKAETAYAKQVLADTEGLQEDLYKELRGRIQEADQSVPLREDGYYYYTRTLDGQQYAVHARRRVPDTAGPPSETDVMDESLPEEILLDENAEAEKHSFYMVGSFEVSPDQQLLAWAEDTVGGEKYTLHVKEIATGKRLLKEPIPDTAGNVAWANDNKTLFYVTKDKLDRPFKIWRHTIGSGEEDALVYHETDDQFYIGIGLTRSKKFLYISAGSAITSEMRILDADAPRGDWRVVLPRVSDVEYDISHRGDHLFVLLRDAERQNSELLVAPLADPTATKVLLPHRKEVKLESVLACHNYVVVFHRTNGLQGATVYPLGGGAPTELSNGQDIAFEEAAYELGPGGQGDYDSEVLRLGYSSLSTPYSTIDYNMATGKRATKKVQPVLGGFDSSNYRTERLWATAPDGVRVPVSLVYHKRLAKLDGSDPLLLDGYGSYEMSNDPGFNRNMLSLVDRGFIFAIAHIRGGGDMGRAWYEDGKFLKKKNTFTDFIAVAEHLVAHKYTSPSKLCIEARITSLPLCACGRSAGGLTMGAVVNMRPDLFNAAIFGVPFVDCLTTMLDETIPLTVIEYDEWGNPQKPEFYEYMKSYSPVDNIRRTDYPNILVTAGLHDPRVGYWEPAKYVAKLREHKTDHNMLIFKCDMGAGHFSQSGRFDRLKDTALEMAFLLKCQGLLNRESAA</sequence>
<dbReference type="InterPro" id="IPR001375">
    <property type="entry name" value="Peptidase_S9_cat"/>
</dbReference>
<dbReference type="KEGG" id="csl:COCSUDRAFT_42729"/>
<dbReference type="PRINTS" id="PR00862">
    <property type="entry name" value="PROLIGOPTASE"/>
</dbReference>
<evidence type="ECO:0000256" key="6">
    <source>
        <dbReference type="RuleBase" id="RU368024"/>
    </source>
</evidence>
<dbReference type="RefSeq" id="XP_005646964.1">
    <property type="nucleotide sequence ID" value="XM_005646907.1"/>
</dbReference>
<comment type="function">
    <text evidence="5">Serine peptidase whose precise substrate specificity remains unclear. Does not cleave peptides after a arginine or lysine residue. Regulates trans-Golgi network morphology and sorting by regulating the membrane binding of the AP-1 complex. May play a role in the regulation of synaptic vesicle exocytosis.</text>
</comment>
<dbReference type="PANTHER" id="PTHR11757">
    <property type="entry name" value="PROTEASE FAMILY S9A OLIGOPEPTIDASE"/>
    <property type="match status" value="1"/>
</dbReference>
<evidence type="ECO:0000256" key="1">
    <source>
        <dbReference type="ARBA" id="ARBA00005228"/>
    </source>
</evidence>
<dbReference type="GeneID" id="17040406"/>
<dbReference type="Gene3D" id="3.40.50.1820">
    <property type="entry name" value="alpha/beta hydrolase"/>
    <property type="match status" value="1"/>
</dbReference>
<dbReference type="InterPro" id="IPR029058">
    <property type="entry name" value="AB_hydrolase_fold"/>
</dbReference>
<dbReference type="EMBL" id="AGSI01000010">
    <property type="protein sequence ID" value="EIE22420.1"/>
    <property type="molecule type" value="Genomic_DNA"/>
</dbReference>
<gene>
    <name evidence="9" type="ORF">COCSUDRAFT_42729</name>
</gene>
<keyword evidence="3 6" id="KW-0378">Hydrolase</keyword>
<keyword evidence="4 6" id="KW-0720">Serine protease</keyword>
<reference evidence="9 10" key="1">
    <citation type="journal article" date="2012" name="Genome Biol.">
        <title>The genome of the polar eukaryotic microalga coccomyxa subellipsoidea reveals traits of cold adaptation.</title>
        <authorList>
            <person name="Blanc G."/>
            <person name="Agarkova I."/>
            <person name="Grimwood J."/>
            <person name="Kuo A."/>
            <person name="Brueggeman A."/>
            <person name="Dunigan D."/>
            <person name="Gurnon J."/>
            <person name="Ladunga I."/>
            <person name="Lindquist E."/>
            <person name="Lucas S."/>
            <person name="Pangilinan J."/>
            <person name="Proschold T."/>
            <person name="Salamov A."/>
            <person name="Schmutz J."/>
            <person name="Weeks D."/>
            <person name="Yamada T."/>
            <person name="Claverie J.M."/>
            <person name="Grigoriev I."/>
            <person name="Van Etten J."/>
            <person name="Lomsadze A."/>
            <person name="Borodovsky M."/>
        </authorList>
    </citation>
    <scope>NUCLEOTIDE SEQUENCE [LARGE SCALE GENOMIC DNA]</scope>
    <source>
        <strain evidence="9 10">C-169</strain>
    </source>
</reference>
<dbReference type="eggNOG" id="KOG2237">
    <property type="taxonomic scope" value="Eukaryota"/>
</dbReference>